<dbReference type="Pfam" id="PF00534">
    <property type="entry name" value="Glycos_transf_1"/>
    <property type="match status" value="1"/>
</dbReference>
<dbReference type="PANTHER" id="PTHR12526">
    <property type="entry name" value="GLYCOSYLTRANSFERASE"/>
    <property type="match status" value="1"/>
</dbReference>
<feature type="domain" description="Glycosyl transferase family 1" evidence="1">
    <location>
        <begin position="192"/>
        <end position="358"/>
    </location>
</feature>
<dbReference type="RefSeq" id="WP_305421958.1">
    <property type="nucleotide sequence ID" value="NZ_CP117430.1"/>
</dbReference>
<dbReference type="Pfam" id="PF13439">
    <property type="entry name" value="Glyco_transf_4"/>
    <property type="match status" value="1"/>
</dbReference>
<keyword evidence="4" id="KW-1185">Reference proteome</keyword>
<dbReference type="CDD" id="cd03801">
    <property type="entry name" value="GT4_PimA-like"/>
    <property type="match status" value="1"/>
</dbReference>
<evidence type="ECO:0000259" key="1">
    <source>
        <dbReference type="Pfam" id="PF00534"/>
    </source>
</evidence>
<reference evidence="3 4" key="1">
    <citation type="submission" date="2023-02" db="EMBL/GenBank/DDBJ databases">
        <title>Evolution of Hrp T3SS in non-pathogenic Pseudomonas fluorescens.</title>
        <authorList>
            <person name="Liao K."/>
            <person name="Wei H."/>
            <person name="Gu Y."/>
        </authorList>
    </citation>
    <scope>NUCLEOTIDE SEQUENCE [LARGE SCALE GENOMIC DNA]</scope>
    <source>
        <strain evidence="3 4">FP607</strain>
    </source>
</reference>
<accession>A0ABY9GM97</accession>
<dbReference type="SUPFAM" id="SSF53756">
    <property type="entry name" value="UDP-Glycosyltransferase/glycogen phosphorylase"/>
    <property type="match status" value="1"/>
</dbReference>
<gene>
    <name evidence="3" type="ORF">PSH88_18495</name>
</gene>
<proteinExistence type="predicted"/>
<dbReference type="Proteomes" id="UP001230768">
    <property type="component" value="Chromosome"/>
</dbReference>
<dbReference type="InterPro" id="IPR001296">
    <property type="entry name" value="Glyco_trans_1"/>
</dbReference>
<protein>
    <submittedName>
        <fullName evidence="3">Glycosyltransferase family 4 protein</fullName>
    </submittedName>
</protein>
<dbReference type="InterPro" id="IPR028098">
    <property type="entry name" value="Glyco_trans_4-like_N"/>
</dbReference>
<evidence type="ECO:0000313" key="4">
    <source>
        <dbReference type="Proteomes" id="UP001230768"/>
    </source>
</evidence>
<evidence type="ECO:0000259" key="2">
    <source>
        <dbReference type="Pfam" id="PF13439"/>
    </source>
</evidence>
<sequence length="381" mass="43282">MAHLNYFIIEPVGGHGGMNYYNTGLGQGLVLNNTCVHLYTCPESQEQSSNNFTINKFFKGVYGKSNKIVRLIRFVAALMRSIIDIKKKGGKICHLHFFQYSLLEFITCKLLRFSGIKIVATVHDVESFSGNSLTRTHTSILKAPEEFIVHNEFSRQELRSVISAQGIDKKIAIIPHGNYLPFVKRRETVLSRQHLSLPVDKKLILFFGQIKKVKGLDVLLSAMEIVSKHEPDAVLLIAGKVWKDSFQHYEELIKSKNISRVVIPHIRYINDEDVDFYYSSADIVVLPYKKIYQSGVLLMAMSYGCITVSSRLPAMLEVVDDSQNGFLFETDNPQDLARQILAALGSSSAEDISYNARATMIENHDWKRVARQHIKVFETYE</sequence>
<name>A0ABY9GM97_9PSED</name>
<dbReference type="Gene3D" id="3.40.50.2000">
    <property type="entry name" value="Glycogen Phosphorylase B"/>
    <property type="match status" value="2"/>
</dbReference>
<organism evidence="3 4">
    <name type="scientific">Pseudomonas wuhanensis</name>
    <dbReference type="NCBI Taxonomy" id="2954098"/>
    <lineage>
        <taxon>Bacteria</taxon>
        <taxon>Pseudomonadati</taxon>
        <taxon>Pseudomonadota</taxon>
        <taxon>Gammaproteobacteria</taxon>
        <taxon>Pseudomonadales</taxon>
        <taxon>Pseudomonadaceae</taxon>
        <taxon>Pseudomonas</taxon>
    </lineage>
</organism>
<evidence type="ECO:0000313" key="3">
    <source>
        <dbReference type="EMBL" id="WLI16330.1"/>
    </source>
</evidence>
<dbReference type="EMBL" id="CP117430">
    <property type="protein sequence ID" value="WLI16330.1"/>
    <property type="molecule type" value="Genomic_DNA"/>
</dbReference>
<feature type="domain" description="Glycosyltransferase subfamily 4-like N-terminal" evidence="2">
    <location>
        <begin position="16"/>
        <end position="177"/>
    </location>
</feature>